<evidence type="ECO:0000313" key="3">
    <source>
        <dbReference type="Proteomes" id="UP000531216"/>
    </source>
</evidence>
<protein>
    <recommendedName>
        <fullName evidence="4">Phage tail tube protein, GTA-gp10</fullName>
    </recommendedName>
</protein>
<comment type="caution">
    <text evidence="2">The sequence shown here is derived from an EMBL/GenBank/DDBJ whole genome shotgun (WGS) entry which is preliminary data.</text>
</comment>
<name>A0A7W6BVI0_9HYPH</name>
<feature type="region of interest" description="Disordered" evidence="1">
    <location>
        <begin position="96"/>
        <end position="119"/>
    </location>
</feature>
<evidence type="ECO:0000313" key="2">
    <source>
        <dbReference type="EMBL" id="MBB3937672.1"/>
    </source>
</evidence>
<gene>
    <name evidence="2" type="ORF">GGR05_003840</name>
</gene>
<reference evidence="2 3" key="1">
    <citation type="submission" date="2020-08" db="EMBL/GenBank/DDBJ databases">
        <title>Genomic Encyclopedia of Type Strains, Phase IV (KMG-IV): sequencing the most valuable type-strain genomes for metagenomic binning, comparative biology and taxonomic classification.</title>
        <authorList>
            <person name="Goeker M."/>
        </authorList>
    </citation>
    <scope>NUCLEOTIDE SEQUENCE [LARGE SCALE GENOMIC DNA]</scope>
    <source>
        <strain evidence="2 3">DSM 25024</strain>
    </source>
</reference>
<accession>A0A7W6BVI0</accession>
<dbReference type="RefSeq" id="WP_090964620.1">
    <property type="nucleotide sequence ID" value="NZ_FOOA01000014.1"/>
</dbReference>
<keyword evidence="3" id="KW-1185">Reference proteome</keyword>
<sequence length="119" mass="12426">MSKQTLSAGVAITLGDEEYELKASLKAATAVSNRFGGFANALAAVAGSDLAAIQFVVRQGVPLRDISSKDLDEVVWLAGTRHLMGDVMSYVTRLANGGRDPDLEGEEAEKAEEGAEGNG</sequence>
<dbReference type="AlphaFoldDB" id="A0A7W6BVI0"/>
<proteinExistence type="predicted"/>
<organism evidence="2 3">
    <name type="scientific">Aureimonas phyllosphaerae</name>
    <dbReference type="NCBI Taxonomy" id="1166078"/>
    <lineage>
        <taxon>Bacteria</taxon>
        <taxon>Pseudomonadati</taxon>
        <taxon>Pseudomonadota</taxon>
        <taxon>Alphaproteobacteria</taxon>
        <taxon>Hyphomicrobiales</taxon>
        <taxon>Aurantimonadaceae</taxon>
        <taxon>Aureimonas</taxon>
    </lineage>
</organism>
<dbReference type="EMBL" id="JACIDO010000011">
    <property type="protein sequence ID" value="MBB3937672.1"/>
    <property type="molecule type" value="Genomic_DNA"/>
</dbReference>
<dbReference type="OrthoDB" id="7908750at2"/>
<evidence type="ECO:0008006" key="4">
    <source>
        <dbReference type="Google" id="ProtNLM"/>
    </source>
</evidence>
<evidence type="ECO:0000256" key="1">
    <source>
        <dbReference type="SAM" id="MobiDB-lite"/>
    </source>
</evidence>
<dbReference type="Proteomes" id="UP000531216">
    <property type="component" value="Unassembled WGS sequence"/>
</dbReference>